<feature type="domain" description="DUF5666" evidence="3">
    <location>
        <begin position="130"/>
        <end position="183"/>
    </location>
</feature>
<gene>
    <name evidence="4" type="ORF">RZS28_05085</name>
</gene>
<evidence type="ECO:0000256" key="1">
    <source>
        <dbReference type="SAM" id="MobiDB-lite"/>
    </source>
</evidence>
<keyword evidence="2" id="KW-0732">Signal</keyword>
<dbReference type="Proteomes" id="UP001626536">
    <property type="component" value="Chromosome"/>
</dbReference>
<evidence type="ECO:0000313" key="4">
    <source>
        <dbReference type="EMBL" id="WOJ90668.1"/>
    </source>
</evidence>
<keyword evidence="5" id="KW-1185">Reference proteome</keyword>
<reference evidence="4 5" key="1">
    <citation type="submission" date="2023-10" db="EMBL/GenBank/DDBJ databases">
        <title>Novel methanotroph of the genus Methylocapsa from a subarctic wetland.</title>
        <authorList>
            <person name="Belova S.E."/>
            <person name="Oshkin I.Y."/>
            <person name="Miroshnikov K."/>
            <person name="Dedysh S.N."/>
        </authorList>
    </citation>
    <scope>NUCLEOTIDE SEQUENCE [LARGE SCALE GENOMIC DNA]</scope>
    <source>
        <strain evidence="4 5">RX1</strain>
    </source>
</reference>
<feature type="signal peptide" evidence="2">
    <location>
        <begin position="1"/>
        <end position="31"/>
    </location>
</feature>
<evidence type="ECO:0000259" key="3">
    <source>
        <dbReference type="Pfam" id="PF18914"/>
    </source>
</evidence>
<dbReference type="InterPro" id="IPR043724">
    <property type="entry name" value="DUF5666"/>
</dbReference>
<proteinExistence type="predicted"/>
<name>A0ABZ0HVT8_9HYPH</name>
<feature type="chain" id="PRO_5047431468" evidence="2">
    <location>
        <begin position="32"/>
        <end position="403"/>
    </location>
</feature>
<dbReference type="Pfam" id="PF18914">
    <property type="entry name" value="DUF5666"/>
    <property type="match status" value="1"/>
</dbReference>
<organism evidence="4 5">
    <name type="scientific">Methylocapsa polymorpha</name>
    <dbReference type="NCBI Taxonomy" id="3080828"/>
    <lineage>
        <taxon>Bacteria</taxon>
        <taxon>Pseudomonadati</taxon>
        <taxon>Pseudomonadota</taxon>
        <taxon>Alphaproteobacteria</taxon>
        <taxon>Hyphomicrobiales</taxon>
        <taxon>Beijerinckiaceae</taxon>
        <taxon>Methylocapsa</taxon>
    </lineage>
</organism>
<dbReference type="EMBL" id="CP136862">
    <property type="protein sequence ID" value="WOJ90668.1"/>
    <property type="molecule type" value="Genomic_DNA"/>
</dbReference>
<feature type="region of interest" description="Disordered" evidence="1">
    <location>
        <begin position="305"/>
        <end position="403"/>
    </location>
</feature>
<feature type="region of interest" description="Disordered" evidence="1">
    <location>
        <begin position="38"/>
        <end position="58"/>
    </location>
</feature>
<evidence type="ECO:0000256" key="2">
    <source>
        <dbReference type="SAM" id="SignalP"/>
    </source>
</evidence>
<protein>
    <submittedName>
        <fullName evidence="4">DUF5666 domain-containing protein</fullName>
    </submittedName>
</protein>
<accession>A0ABZ0HVT8</accession>
<sequence length="403" mass="41082">MSRHRLATRRRVLKGFAVSVSALLGPFGRTAAESFLDRGIGGTGATSEPKTREGDRGIGGTGVIGTIQRFGSIIVNDLRISYPQDVSVSLDGEPAKVSDLKIGQVVRVVAEGRAAGFSTHKIEVASEVVGRIDGVSLGRFSVLGQTVSLAGLSGADAQWRIGDHVAVSGLRRLDGTIVASFIEKRPGEATRVAGPVVEAPDGSVTLGRLRLSGVDRDLIGRRVLLEGRLAGGVFEVSSGRSEQALLGPNVKALSVEAYVERSGGGLRLGSGLEVAGGKASNLPRGEAVRAILTTSVGGNGRLQVESIRSDPRDGGLAPSNGAKPGGSNDRGGMTQPGGPGGRGKAEGPGRSGGFGAPAVKVRAPDRAGQPRSRAGFKSGRFGRLGAPLPPAPADQPAPDQAGL</sequence>
<evidence type="ECO:0000313" key="5">
    <source>
        <dbReference type="Proteomes" id="UP001626536"/>
    </source>
</evidence>
<dbReference type="RefSeq" id="WP_407340253.1">
    <property type="nucleotide sequence ID" value="NZ_CP136862.1"/>
</dbReference>